<name>A0AA91DF06_9GAMM</name>
<comment type="caution">
    <text evidence="4">The sequence shown here is derived from an EMBL/GenBank/DDBJ whole genome shotgun (WGS) entry which is preliminary data.</text>
</comment>
<keyword evidence="1" id="KW-0677">Repeat</keyword>
<organism evidence="4 5">
    <name type="scientific">Methylomonas koyamae</name>
    <dbReference type="NCBI Taxonomy" id="702114"/>
    <lineage>
        <taxon>Bacteria</taxon>
        <taxon>Pseudomonadati</taxon>
        <taxon>Pseudomonadota</taxon>
        <taxon>Gammaproteobacteria</taxon>
        <taxon>Methylococcales</taxon>
        <taxon>Methylococcaceae</taxon>
        <taxon>Methylomonas</taxon>
    </lineage>
</organism>
<dbReference type="SUPFAM" id="SSF48403">
    <property type="entry name" value="Ankyrin repeat"/>
    <property type="match status" value="1"/>
</dbReference>
<dbReference type="SMART" id="SM00248">
    <property type="entry name" value="ANK"/>
    <property type="match status" value="3"/>
</dbReference>
<proteinExistence type="predicted"/>
<dbReference type="EMBL" id="LUUL01000053">
    <property type="protein sequence ID" value="OAI28832.1"/>
    <property type="molecule type" value="Genomic_DNA"/>
</dbReference>
<dbReference type="PANTHER" id="PTHR24198:SF165">
    <property type="entry name" value="ANKYRIN REPEAT-CONTAINING PROTEIN-RELATED"/>
    <property type="match status" value="1"/>
</dbReference>
<dbReference type="InterPro" id="IPR036770">
    <property type="entry name" value="Ankyrin_rpt-contain_sf"/>
</dbReference>
<dbReference type="PROSITE" id="PS50088">
    <property type="entry name" value="ANK_REPEAT"/>
    <property type="match status" value="1"/>
</dbReference>
<feature type="repeat" description="ANK" evidence="3">
    <location>
        <begin position="97"/>
        <end position="129"/>
    </location>
</feature>
<dbReference type="PROSITE" id="PS50297">
    <property type="entry name" value="ANK_REP_REGION"/>
    <property type="match status" value="1"/>
</dbReference>
<accession>A0AA91DF06</accession>
<evidence type="ECO:0008006" key="6">
    <source>
        <dbReference type="Google" id="ProtNLM"/>
    </source>
</evidence>
<dbReference type="Pfam" id="PF12796">
    <property type="entry name" value="Ank_2"/>
    <property type="match status" value="1"/>
</dbReference>
<evidence type="ECO:0000313" key="4">
    <source>
        <dbReference type="EMBL" id="OAI28832.1"/>
    </source>
</evidence>
<dbReference type="PANTHER" id="PTHR24198">
    <property type="entry name" value="ANKYRIN REPEAT AND PROTEIN KINASE DOMAIN-CONTAINING PROTEIN"/>
    <property type="match status" value="1"/>
</dbReference>
<dbReference type="InterPro" id="IPR002110">
    <property type="entry name" value="Ankyrin_rpt"/>
</dbReference>
<gene>
    <name evidence="4" type="ORF">A1356_05890</name>
</gene>
<evidence type="ECO:0000313" key="5">
    <source>
        <dbReference type="Proteomes" id="UP000077734"/>
    </source>
</evidence>
<evidence type="ECO:0000256" key="3">
    <source>
        <dbReference type="PROSITE-ProRule" id="PRU00023"/>
    </source>
</evidence>
<dbReference type="Gene3D" id="1.25.40.20">
    <property type="entry name" value="Ankyrin repeat-containing domain"/>
    <property type="match status" value="1"/>
</dbReference>
<keyword evidence="2 3" id="KW-0040">ANK repeat</keyword>
<dbReference type="AlphaFoldDB" id="A0AA91DF06"/>
<keyword evidence="5" id="KW-1185">Reference proteome</keyword>
<sequence length="157" mass="16853">MREEAKLTPFEQWLEQRGFAPLSEVTVNGCGEHAVILAAREGRSDVLAYLIRERGVDLGVCDAYGNNALWAACFAESAECVALLLQAGIDIDYQNPSGSTALIYAASAGKHAIVAQLLAAGANWRLTTADDFSALDLAANRQCLQILRDLSRGVRAD</sequence>
<evidence type="ECO:0000256" key="2">
    <source>
        <dbReference type="ARBA" id="ARBA00023043"/>
    </source>
</evidence>
<evidence type="ECO:0000256" key="1">
    <source>
        <dbReference type="ARBA" id="ARBA00022737"/>
    </source>
</evidence>
<reference evidence="4 5" key="1">
    <citation type="submission" date="2016-03" db="EMBL/GenBank/DDBJ databases">
        <authorList>
            <person name="Heylen K."/>
            <person name="De Vos P."/>
            <person name="Vekeman B."/>
        </authorList>
    </citation>
    <scope>NUCLEOTIDE SEQUENCE [LARGE SCALE GENOMIC DNA]</scope>
    <source>
        <strain evidence="4 5">R-49807</strain>
    </source>
</reference>
<dbReference type="Proteomes" id="UP000077734">
    <property type="component" value="Unassembled WGS sequence"/>
</dbReference>
<protein>
    <recommendedName>
        <fullName evidence="6">Ankyrin</fullName>
    </recommendedName>
</protein>
<dbReference type="Pfam" id="PF00023">
    <property type="entry name" value="Ank"/>
    <property type="match status" value="1"/>
</dbReference>